<dbReference type="Pfam" id="PF22607">
    <property type="entry name" value="FAD_binding-like"/>
    <property type="match status" value="1"/>
</dbReference>
<dbReference type="PANTHER" id="PTHR47469">
    <property type="entry name" value="MONOOXYGENASE-LIKE"/>
    <property type="match status" value="1"/>
</dbReference>
<dbReference type="EMBL" id="LVHG01000084">
    <property type="protein sequence ID" value="OAK57971.1"/>
    <property type="molecule type" value="Genomic_DNA"/>
</dbReference>
<protein>
    <submittedName>
        <fullName evidence="2">Monooxygenase</fullName>
    </submittedName>
</protein>
<dbReference type="PRINTS" id="PR00420">
    <property type="entry name" value="RNGMNOXGNASE"/>
</dbReference>
<evidence type="ECO:0000313" key="3">
    <source>
        <dbReference type="Proteomes" id="UP000077852"/>
    </source>
</evidence>
<evidence type="ECO:0000313" key="2">
    <source>
        <dbReference type="EMBL" id="OAK57971.1"/>
    </source>
</evidence>
<gene>
    <name evidence="2" type="ORF">A3K87_02885</name>
</gene>
<name>A0AA91I858_VARPD</name>
<dbReference type="RefSeq" id="WP_081270951.1">
    <property type="nucleotide sequence ID" value="NZ_LVHG01000084.1"/>
</dbReference>
<dbReference type="PANTHER" id="PTHR47469:SF2">
    <property type="entry name" value="OS06G0597600 PROTEIN"/>
    <property type="match status" value="1"/>
</dbReference>
<dbReference type="SUPFAM" id="SSF54373">
    <property type="entry name" value="FAD-linked reductases, C-terminal domain"/>
    <property type="match status" value="1"/>
</dbReference>
<dbReference type="NCBIfam" id="NF005566">
    <property type="entry name" value="PRK07236.1"/>
    <property type="match status" value="1"/>
</dbReference>
<dbReference type="SUPFAM" id="SSF51905">
    <property type="entry name" value="FAD/NAD(P)-binding domain"/>
    <property type="match status" value="1"/>
</dbReference>
<organism evidence="2 3">
    <name type="scientific">Variovorax paradoxus</name>
    <dbReference type="NCBI Taxonomy" id="34073"/>
    <lineage>
        <taxon>Bacteria</taxon>
        <taxon>Pseudomonadati</taxon>
        <taxon>Pseudomonadota</taxon>
        <taxon>Betaproteobacteria</taxon>
        <taxon>Burkholderiales</taxon>
        <taxon>Comamonadaceae</taxon>
        <taxon>Variovorax</taxon>
    </lineage>
</organism>
<dbReference type="InterPro" id="IPR054707">
    <property type="entry name" value="DhpH_subs-bd"/>
</dbReference>
<dbReference type="InterPro" id="IPR036188">
    <property type="entry name" value="FAD/NAD-bd_sf"/>
</dbReference>
<dbReference type="AlphaFoldDB" id="A0AA91I858"/>
<reference evidence="2 3" key="1">
    <citation type="submission" date="2016-03" db="EMBL/GenBank/DDBJ databases">
        <title>Genome sequence of Variovorax paradoxus KB5.</title>
        <authorList>
            <person name="Jeong H."/>
            <person name="Hong C.E."/>
            <person name="Jo S.H."/>
            <person name="Park J.M."/>
        </authorList>
    </citation>
    <scope>NUCLEOTIDE SEQUENCE [LARGE SCALE GENOMIC DNA]</scope>
    <source>
        <strain evidence="2 3">KB5</strain>
    </source>
</reference>
<feature type="domain" description="2,6-dihydroxypyridine 3-monooxygenase substrate binding" evidence="1">
    <location>
        <begin position="170"/>
        <end position="298"/>
    </location>
</feature>
<sequence>MSASSAPARKALVIGGSLGGLFAANLLLRSGWDVHVYERVADDLESRGAGVVTHPELMEVLTAAGVDVADGIGVEVRERITLARDGTREDSRPLPQTLTAWGRLYQVLRRAFPSERYHNDKQLVSFEQDAQGVRVVFSDGKVERGDLLVAADGLRSTVRKVLLPQAMPQYAGYVAWRGLVEEASLSPRTLEELFPFFAFGLPPREQMIAYPVAGHGNSVAPGKRRYNFVWYRPADQATTLREMLTDASGKTWPDGIPPPLIRPEILAAARQAAQDVLAPQFAEVVEKTDNLFFQPIFDLESERLAFGRVALLGDAAFVARPHCGMGVTKAGSDAAMLVRALDSHADVADALKAYERSRREAGSFIVHHARALGAYMQAQLSTPTERAMAERYRSTEAVMRETAVPPLRPQGTVPAG</sequence>
<comment type="caution">
    <text evidence="2">The sequence shown here is derived from an EMBL/GenBank/DDBJ whole genome shotgun (WGS) entry which is preliminary data.</text>
</comment>
<keyword evidence="2" id="KW-0503">Monooxygenase</keyword>
<dbReference type="InterPro" id="IPR053212">
    <property type="entry name" value="DHP_3-monooxygenase"/>
</dbReference>
<evidence type="ECO:0000259" key="1">
    <source>
        <dbReference type="Pfam" id="PF22607"/>
    </source>
</evidence>
<dbReference type="GO" id="GO:0004497">
    <property type="term" value="F:monooxygenase activity"/>
    <property type="evidence" value="ECO:0007669"/>
    <property type="project" value="UniProtKB-KW"/>
</dbReference>
<dbReference type="Proteomes" id="UP000077852">
    <property type="component" value="Unassembled WGS sequence"/>
</dbReference>
<accession>A0AA91I858</accession>
<proteinExistence type="predicted"/>
<dbReference type="Gene3D" id="3.50.50.60">
    <property type="entry name" value="FAD/NAD(P)-binding domain"/>
    <property type="match status" value="2"/>
</dbReference>
<keyword evidence="2" id="KW-0560">Oxidoreductase</keyword>